<protein>
    <submittedName>
        <fullName evidence="2">Uncharacterized protein</fullName>
    </submittedName>
</protein>
<evidence type="ECO:0000313" key="2">
    <source>
        <dbReference type="EMBL" id="VYU66811.1"/>
    </source>
</evidence>
<evidence type="ECO:0000256" key="1">
    <source>
        <dbReference type="SAM" id="SignalP"/>
    </source>
</evidence>
<dbReference type="AlphaFoldDB" id="A0A6N3GSA0"/>
<reference evidence="2" key="1">
    <citation type="submission" date="2019-11" db="EMBL/GenBank/DDBJ databases">
        <authorList>
            <person name="Feng L."/>
        </authorList>
    </citation>
    <scope>NUCLEOTIDE SEQUENCE</scope>
    <source>
        <strain evidence="2">ElimosumLFYP34</strain>
    </source>
</reference>
<gene>
    <name evidence="2" type="ORF">ELLFYP34_00656</name>
</gene>
<feature type="signal peptide" evidence="1">
    <location>
        <begin position="1"/>
        <end position="25"/>
    </location>
</feature>
<keyword evidence="1" id="KW-0732">Signal</keyword>
<dbReference type="EMBL" id="CACRTR010000023">
    <property type="protein sequence ID" value="VYU66811.1"/>
    <property type="molecule type" value="Genomic_DNA"/>
</dbReference>
<feature type="chain" id="PRO_5026736367" evidence="1">
    <location>
        <begin position="26"/>
        <end position="253"/>
    </location>
</feature>
<proteinExistence type="predicted"/>
<accession>A0A6N3GSA0</accession>
<organism evidence="2">
    <name type="scientific">Eubacterium limosum</name>
    <dbReference type="NCBI Taxonomy" id="1736"/>
    <lineage>
        <taxon>Bacteria</taxon>
        <taxon>Bacillati</taxon>
        <taxon>Bacillota</taxon>
        <taxon>Clostridia</taxon>
        <taxon>Eubacteriales</taxon>
        <taxon>Eubacteriaceae</taxon>
        <taxon>Eubacterium</taxon>
    </lineage>
</organism>
<sequence length="253" mass="27792">MTFKKTLAILLVLISFMLCSSGTLAVYTKQLSCKNVLQMPYHIKTDKTMALDTPALAPAVPSPAPTTETKAPVITLAWNGEQQQPSVTNTGTIPVAVRIRVTERWQFTDGTPEAYDLGAVRFFLNAAGDNTNFLPLSSLWNNGASDAFVKGQDSWQYENEPDVPRIGWFYATKILAPRESTPVLFDRIQAEPSMVETLGENPSLSLDLDAEALPLSDPERIKTLWGEDLPDSLRALITDSEAPITPAQNIEQP</sequence>
<name>A0A6N3GSA0_EUBLI</name>